<reference evidence="1 2" key="2">
    <citation type="journal article" date="2012" name="BMC Genomics">
        <title>Comparative genomic analysis of Geobacter sulfurreducens KN400, a strain with enhanced capacity for extracellular electron transfer and electricity production.</title>
        <authorList>
            <person name="Butler J.E."/>
            <person name="Young N.D."/>
            <person name="Aklujkar M."/>
            <person name="Lovley D.R."/>
        </authorList>
    </citation>
    <scope>NUCLEOTIDE SEQUENCE [LARGE SCALE GENOMIC DNA]</scope>
    <source>
        <strain evidence="2">ATCC 51573 / DSM 12127 / PCA</strain>
    </source>
</reference>
<dbReference type="eggNOG" id="COG4972">
    <property type="taxonomic scope" value="Bacteria"/>
</dbReference>
<protein>
    <submittedName>
        <fullName evidence="1">Type II secretion system ATPase PulM, putative</fullName>
    </submittedName>
</protein>
<dbReference type="EMBL" id="AE017180">
    <property type="protein sequence ID" value="AAR35159.1"/>
    <property type="molecule type" value="Genomic_DNA"/>
</dbReference>
<organism evidence="1 2">
    <name type="scientific">Geobacter sulfurreducens (strain ATCC 51573 / DSM 12127 / PCA)</name>
    <dbReference type="NCBI Taxonomy" id="243231"/>
    <lineage>
        <taxon>Bacteria</taxon>
        <taxon>Pseudomonadati</taxon>
        <taxon>Thermodesulfobacteriota</taxon>
        <taxon>Desulfuromonadia</taxon>
        <taxon>Geobacterales</taxon>
        <taxon>Geobacteraceae</taxon>
        <taxon>Geobacter</taxon>
    </lineage>
</organism>
<dbReference type="KEGG" id="gsu:GSU1782"/>
<dbReference type="STRING" id="243231.GSU1782"/>
<dbReference type="SUPFAM" id="SSF53067">
    <property type="entry name" value="Actin-like ATPase domain"/>
    <property type="match status" value="1"/>
</dbReference>
<dbReference type="OrthoDB" id="5405299at2"/>
<accession>Q74C92</accession>
<dbReference type="RefSeq" id="WP_010942426.1">
    <property type="nucleotide sequence ID" value="NC_002939.5"/>
</dbReference>
<gene>
    <name evidence="1" type="primary">pulM</name>
    <name evidence="1" type="ordered locus">GSU1782</name>
</gene>
<dbReference type="InterPro" id="IPR043129">
    <property type="entry name" value="ATPase_NBD"/>
</dbReference>
<dbReference type="Gene3D" id="3.30.420.380">
    <property type="match status" value="1"/>
</dbReference>
<dbReference type="EnsemblBacteria" id="AAR35159">
    <property type="protein sequence ID" value="AAR35159"/>
    <property type="gene ID" value="GSU1782"/>
</dbReference>
<dbReference type="InParanoid" id="Q74C92"/>
<keyword evidence="2" id="KW-1185">Reference proteome</keyword>
<dbReference type="Proteomes" id="UP000000577">
    <property type="component" value="Chromosome"/>
</dbReference>
<name>Q74C92_GEOSL</name>
<dbReference type="PATRIC" id="fig|243231.5.peg.1821"/>
<dbReference type="PANTHER" id="PTHR32432:SF3">
    <property type="entry name" value="ETHANOLAMINE UTILIZATION PROTEIN EUTJ"/>
    <property type="match status" value="1"/>
</dbReference>
<dbReference type="AlphaFoldDB" id="Q74C92"/>
<evidence type="ECO:0000313" key="2">
    <source>
        <dbReference type="Proteomes" id="UP000000577"/>
    </source>
</evidence>
<dbReference type="SMR" id="Q74C92"/>
<reference evidence="1 2" key="1">
    <citation type="journal article" date="2003" name="Science">
        <title>Genome of Geobacter sulfurreducens: metal reduction in subsurface environments.</title>
        <authorList>
            <person name="Methe B.A."/>
            <person name="Nelson K.E."/>
            <person name="Eisen J.A."/>
            <person name="Paulsen I.T."/>
            <person name="Nelson W."/>
            <person name="Heidelberg J.F."/>
            <person name="Wu D."/>
            <person name="Wu M."/>
            <person name="Ward N."/>
            <person name="Beanan M.J."/>
            <person name="Dodson R.J."/>
            <person name="Madupu R."/>
            <person name="Brinkac L.M."/>
            <person name="Daugherty S.C."/>
            <person name="DeBoy R.T."/>
            <person name="Durkin A.S."/>
            <person name="Gwinn M."/>
            <person name="Kolonay J.F."/>
            <person name="Sullivan S.A."/>
            <person name="Haft D.H."/>
            <person name="Selengut J."/>
            <person name="Davidsen T.M."/>
            <person name="Zafar N."/>
            <person name="White O."/>
            <person name="Tran B."/>
            <person name="Romero C."/>
            <person name="Forberger H.A."/>
            <person name="Weidman J."/>
            <person name="Khouri H."/>
            <person name="Feldblyum T.V."/>
            <person name="Utterback T.R."/>
            <person name="Van Aken S.E."/>
            <person name="Lovley D.R."/>
            <person name="Fraser C.M."/>
        </authorList>
    </citation>
    <scope>NUCLEOTIDE SEQUENCE [LARGE SCALE GENOMIC DNA]</scope>
    <source>
        <strain evidence="2">ATCC 51573 / DSM 12127 / PCA</strain>
    </source>
</reference>
<evidence type="ECO:0000313" key="1">
    <source>
        <dbReference type="EMBL" id="AAR35159.1"/>
    </source>
</evidence>
<proteinExistence type="predicted"/>
<dbReference type="InterPro" id="IPR050696">
    <property type="entry name" value="FtsA/MreB"/>
</dbReference>
<dbReference type="HOGENOM" id="CLU_905400_0_0_7"/>
<dbReference type="PANTHER" id="PTHR32432">
    <property type="entry name" value="CELL DIVISION PROTEIN FTSA-RELATED"/>
    <property type="match status" value="1"/>
</dbReference>
<sequence length="307" mass="33704">MLFAQNAIGMEVSQHGVRFVVLGGGKGAPRLVTHGGASFAPGIVRILHREPNVVDPKAFVGTVREEYCKLLVRTDLVSVTLPDAVGRVMIMDFDTRFKNREEGRDMIRWKLKKSLPFDAGDMHLDYQTLRERDNGSLSVLIAVVARQVVTQYEDLLLEAGIQPNRIDFNTFNLYRVAAKRIPSEDTSLFVAFHGGVLSMLALTDGLIDFYRVKEMGREVVDPNRIFMEINSSLLVYRDKNPGREVKSVFCLAPPDGGESFAGIVAEASGIDPVMFNPQAVMGNNGTATDPALLHDLAAAIGAATRNL</sequence>